<dbReference type="InterPro" id="IPR011042">
    <property type="entry name" value="6-blade_b-propeller_TolB-like"/>
</dbReference>
<keyword evidence="3" id="KW-0998">Cell outer membrane</keyword>
<accession>A0ABR6VT01</accession>
<dbReference type="InterPro" id="IPR008969">
    <property type="entry name" value="CarboxyPept-like_regulatory"/>
</dbReference>
<evidence type="ECO:0000313" key="7">
    <source>
        <dbReference type="Proteomes" id="UP000659698"/>
    </source>
</evidence>
<dbReference type="CDD" id="cd07185">
    <property type="entry name" value="OmpA_C-like"/>
    <property type="match status" value="1"/>
</dbReference>
<dbReference type="PRINTS" id="PR01021">
    <property type="entry name" value="OMPADOMAIN"/>
</dbReference>
<dbReference type="Pfam" id="PF07676">
    <property type="entry name" value="PD40"/>
    <property type="match status" value="3"/>
</dbReference>
<dbReference type="PANTHER" id="PTHR30329:SF21">
    <property type="entry name" value="LIPOPROTEIN YIAD-RELATED"/>
    <property type="match status" value="1"/>
</dbReference>
<dbReference type="SUPFAM" id="SSF103088">
    <property type="entry name" value="OmpA-like"/>
    <property type="match status" value="1"/>
</dbReference>
<organism evidence="6 7">
    <name type="scientific">Rufibacter sediminis</name>
    <dbReference type="NCBI Taxonomy" id="2762756"/>
    <lineage>
        <taxon>Bacteria</taxon>
        <taxon>Pseudomonadati</taxon>
        <taxon>Bacteroidota</taxon>
        <taxon>Cytophagia</taxon>
        <taxon>Cytophagales</taxon>
        <taxon>Hymenobacteraceae</taxon>
        <taxon>Rufibacter</taxon>
    </lineage>
</organism>
<gene>
    <name evidence="6" type="ORF">H7U12_11370</name>
</gene>
<dbReference type="InterPro" id="IPR006665">
    <property type="entry name" value="OmpA-like"/>
</dbReference>
<dbReference type="InterPro" id="IPR050330">
    <property type="entry name" value="Bact_OuterMem_StrucFunc"/>
</dbReference>
<reference evidence="6 7" key="1">
    <citation type="journal article" date="2019" name="Int. J. Syst. Evol. Microbiol.">
        <title>Rufibacter sediminis sp. nov., isolated from freshwater lake sediment.</title>
        <authorList>
            <person name="Qu J.H."/>
            <person name="Zhang L.J."/>
            <person name="Fu Y.H."/>
            <person name="Li H.F."/>
        </authorList>
    </citation>
    <scope>NUCLEOTIDE SEQUENCE [LARGE SCALE GENOMIC DNA]</scope>
    <source>
        <strain evidence="6 7">H-1</strain>
    </source>
</reference>
<keyword evidence="7" id="KW-1185">Reference proteome</keyword>
<evidence type="ECO:0000256" key="4">
    <source>
        <dbReference type="PROSITE-ProRule" id="PRU00473"/>
    </source>
</evidence>
<dbReference type="EMBL" id="JACOAF010000026">
    <property type="protein sequence ID" value="MBC3540281.1"/>
    <property type="molecule type" value="Genomic_DNA"/>
</dbReference>
<dbReference type="Proteomes" id="UP000659698">
    <property type="component" value="Unassembled WGS sequence"/>
</dbReference>
<name>A0ABR6VT01_9BACT</name>
<dbReference type="PROSITE" id="PS51123">
    <property type="entry name" value="OMPA_2"/>
    <property type="match status" value="1"/>
</dbReference>
<dbReference type="Gene3D" id="3.30.1330.60">
    <property type="entry name" value="OmpA-like domain"/>
    <property type="match status" value="1"/>
</dbReference>
<proteinExistence type="predicted"/>
<dbReference type="PANTHER" id="PTHR30329">
    <property type="entry name" value="STATOR ELEMENT OF FLAGELLAR MOTOR COMPLEX"/>
    <property type="match status" value="1"/>
</dbReference>
<dbReference type="SUPFAM" id="SSF82171">
    <property type="entry name" value="DPP6 N-terminal domain-like"/>
    <property type="match status" value="1"/>
</dbReference>
<evidence type="ECO:0000256" key="2">
    <source>
        <dbReference type="ARBA" id="ARBA00023136"/>
    </source>
</evidence>
<sequence>MPDKPGRSADYYNYAELAFARGQYDQASTFYQKYLQYGKKNSRQAQRANQQLVNATFAQKAMANPVNFNPQPLGEKVNMFGLQYSPVLTTDQQALLFTARNGSGPLDDENLYLASRKDGQWQAPVSVSEAINTELNEGAASLSGDGRVLVFTSCNRQDSYGSCDLYISYREGNEWSKPKNMGRNVNTSSWDSQPSLSADGRTIYFASNRKGGQGGEDLWMTQQQEDGTWRIPVNLGPKVNTPGRENSPFLHASGNTLYYATDGLPGMGGLDLFKANREKNGWGTPENMGYPLNTHRDESSIFISPDNKTGYYSGQAGSGGKVEVALLQFEVPEVWKGKTISSFAQGRVFDAQTRKPLKATVQVYDLDSAGVISQQVSSDKASGEYTIVVNQKQRYALYVTAPGHVLESRHISASSTSAPLALDFYLQPLNKGAKAVLSNLFFDTGKADLRPESQTELDKLFQFLKANPKIQVEIAGHTDNVGQAAANQKLSEARAKAVVKYLVSKGAPASIFQAKGYGPSQPAAPNTSEENRQLNRRIELQIL</sequence>
<evidence type="ECO:0000256" key="1">
    <source>
        <dbReference type="ARBA" id="ARBA00004442"/>
    </source>
</evidence>
<dbReference type="InterPro" id="IPR006664">
    <property type="entry name" value="OMP_bac"/>
</dbReference>
<evidence type="ECO:0000313" key="6">
    <source>
        <dbReference type="EMBL" id="MBC3540281.1"/>
    </source>
</evidence>
<evidence type="ECO:0000259" key="5">
    <source>
        <dbReference type="PROSITE" id="PS51123"/>
    </source>
</evidence>
<dbReference type="Gene3D" id="2.60.40.1120">
    <property type="entry name" value="Carboxypeptidase-like, regulatory domain"/>
    <property type="match status" value="1"/>
</dbReference>
<feature type="domain" description="OmpA-like" evidence="5">
    <location>
        <begin position="429"/>
        <end position="543"/>
    </location>
</feature>
<evidence type="ECO:0000256" key="3">
    <source>
        <dbReference type="ARBA" id="ARBA00023237"/>
    </source>
</evidence>
<dbReference type="InterPro" id="IPR011659">
    <property type="entry name" value="WD40"/>
</dbReference>
<dbReference type="Gene3D" id="2.120.10.30">
    <property type="entry name" value="TolB, C-terminal domain"/>
    <property type="match status" value="1"/>
</dbReference>
<dbReference type="SUPFAM" id="SSF49464">
    <property type="entry name" value="Carboxypeptidase regulatory domain-like"/>
    <property type="match status" value="1"/>
</dbReference>
<comment type="subcellular location">
    <subcellularLocation>
        <location evidence="1">Cell outer membrane</location>
    </subcellularLocation>
</comment>
<protein>
    <submittedName>
        <fullName evidence="6">OmpA family protein</fullName>
    </submittedName>
</protein>
<dbReference type="InterPro" id="IPR036737">
    <property type="entry name" value="OmpA-like_sf"/>
</dbReference>
<comment type="caution">
    <text evidence="6">The sequence shown here is derived from an EMBL/GenBank/DDBJ whole genome shotgun (WGS) entry which is preliminary data.</text>
</comment>
<dbReference type="Pfam" id="PF00691">
    <property type="entry name" value="OmpA"/>
    <property type="match status" value="1"/>
</dbReference>
<keyword evidence="2 4" id="KW-0472">Membrane</keyword>